<dbReference type="EMBL" id="FPHD01000015">
    <property type="protein sequence ID" value="SFV51809.1"/>
    <property type="molecule type" value="Genomic_DNA"/>
</dbReference>
<sequence>MKKIMMGLLTFGIFTFNAQAYDQTDRIKDMQSMESAMSQIQKGILYNNKDMVLQAVVKLKKAASTIEVAPNSELDYSTFFAKRQSSNIKKYADGIKKNMESGHKHGAASNYTRVLDECISCHNKIRKWN</sequence>
<evidence type="ECO:0008006" key="2">
    <source>
        <dbReference type="Google" id="ProtNLM"/>
    </source>
</evidence>
<dbReference type="GO" id="GO:0020037">
    <property type="term" value="F:heme binding"/>
    <property type="evidence" value="ECO:0007669"/>
    <property type="project" value="InterPro"/>
</dbReference>
<dbReference type="InterPro" id="IPR010980">
    <property type="entry name" value="Cyt_c/b562"/>
</dbReference>
<protein>
    <recommendedName>
        <fullName evidence="2">Cytochrome c</fullName>
    </recommendedName>
</protein>
<organism evidence="1">
    <name type="scientific">hydrothermal vent metagenome</name>
    <dbReference type="NCBI Taxonomy" id="652676"/>
    <lineage>
        <taxon>unclassified sequences</taxon>
        <taxon>metagenomes</taxon>
        <taxon>ecological metagenomes</taxon>
    </lineage>
</organism>
<dbReference type="GO" id="GO:0005506">
    <property type="term" value="F:iron ion binding"/>
    <property type="evidence" value="ECO:0007669"/>
    <property type="project" value="InterPro"/>
</dbReference>
<dbReference type="AlphaFoldDB" id="A0A1W1BE98"/>
<gene>
    <name evidence="1" type="ORF">MNB_SV-8-799</name>
</gene>
<dbReference type="GO" id="GO:0022900">
    <property type="term" value="P:electron transport chain"/>
    <property type="evidence" value="ECO:0007669"/>
    <property type="project" value="InterPro"/>
</dbReference>
<proteinExistence type="predicted"/>
<accession>A0A1W1BE98</accession>
<dbReference type="SUPFAM" id="SSF47175">
    <property type="entry name" value="Cytochromes"/>
    <property type="match status" value="1"/>
</dbReference>
<name>A0A1W1BE98_9ZZZZ</name>
<evidence type="ECO:0000313" key="1">
    <source>
        <dbReference type="EMBL" id="SFV51809.1"/>
    </source>
</evidence>
<dbReference type="GO" id="GO:0009055">
    <property type="term" value="F:electron transfer activity"/>
    <property type="evidence" value="ECO:0007669"/>
    <property type="project" value="InterPro"/>
</dbReference>
<reference evidence="1" key="1">
    <citation type="submission" date="2016-10" db="EMBL/GenBank/DDBJ databases">
        <authorList>
            <person name="de Groot N.N."/>
        </authorList>
    </citation>
    <scope>NUCLEOTIDE SEQUENCE</scope>
</reference>